<evidence type="ECO:0000256" key="11">
    <source>
        <dbReference type="ARBA" id="ARBA00022741"/>
    </source>
</evidence>
<keyword evidence="13" id="KW-0460">Magnesium</keyword>
<evidence type="ECO:0000256" key="12">
    <source>
        <dbReference type="ARBA" id="ARBA00022840"/>
    </source>
</evidence>
<evidence type="ECO:0000313" key="26">
    <source>
        <dbReference type="Proteomes" id="UP000184233"/>
    </source>
</evidence>
<gene>
    <name evidence="25" type="ORF">BGO89_10045</name>
</gene>
<dbReference type="EC" id="6.3.2.17" evidence="7"/>
<evidence type="ECO:0000256" key="2">
    <source>
        <dbReference type="ARBA" id="ARBA00002714"/>
    </source>
</evidence>
<evidence type="ECO:0000256" key="7">
    <source>
        <dbReference type="ARBA" id="ARBA00013025"/>
    </source>
</evidence>
<reference evidence="25 26" key="1">
    <citation type="submission" date="2016-09" db="EMBL/GenBank/DDBJ databases">
        <title>Genome-resolved meta-omics ties microbial dynamics to process performance in biotechnology for thiocyanate degradation.</title>
        <authorList>
            <person name="Kantor R.S."/>
            <person name="Huddy R.J."/>
            <person name="Iyer R."/>
            <person name="Thomas B.C."/>
            <person name="Brown C.T."/>
            <person name="Anantharaman K."/>
            <person name="Tringe S."/>
            <person name="Hettich R.L."/>
            <person name="Harrison S.T."/>
            <person name="Banfield J.F."/>
        </authorList>
    </citation>
    <scope>NUCLEOTIDE SEQUENCE [LARGE SCALE GENOMIC DNA]</scope>
    <source>
        <strain evidence="25">59-99</strain>
    </source>
</reference>
<comment type="similarity">
    <text evidence="5 22">Belongs to the folylpolyglutamate synthase family.</text>
</comment>
<evidence type="ECO:0000256" key="18">
    <source>
        <dbReference type="ARBA" id="ARBA00047493"/>
    </source>
</evidence>
<dbReference type="GO" id="GO:0046872">
    <property type="term" value="F:metal ion binding"/>
    <property type="evidence" value="ECO:0007669"/>
    <property type="project" value="UniProtKB-KW"/>
</dbReference>
<dbReference type="SUPFAM" id="SSF53244">
    <property type="entry name" value="MurD-like peptide ligases, peptide-binding domain"/>
    <property type="match status" value="1"/>
</dbReference>
<dbReference type="GO" id="GO:0008841">
    <property type="term" value="F:dihydrofolate synthase activity"/>
    <property type="evidence" value="ECO:0007669"/>
    <property type="project" value="UniProtKB-EC"/>
</dbReference>
<evidence type="ECO:0000259" key="23">
    <source>
        <dbReference type="Pfam" id="PF02875"/>
    </source>
</evidence>
<evidence type="ECO:0000256" key="5">
    <source>
        <dbReference type="ARBA" id="ARBA00008276"/>
    </source>
</evidence>
<evidence type="ECO:0000256" key="13">
    <source>
        <dbReference type="ARBA" id="ARBA00022842"/>
    </source>
</evidence>
<keyword evidence="11 22" id="KW-0547">Nucleotide-binding</keyword>
<dbReference type="InterPro" id="IPR036565">
    <property type="entry name" value="Mur-like_cat_sf"/>
</dbReference>
<dbReference type="SUPFAM" id="SSF53623">
    <property type="entry name" value="MurD-like peptide ligases, catalytic domain"/>
    <property type="match status" value="1"/>
</dbReference>
<dbReference type="InterPro" id="IPR004101">
    <property type="entry name" value="Mur_ligase_C"/>
</dbReference>
<keyword evidence="14" id="KW-0289">Folate biosynthesis</keyword>
<dbReference type="InterPro" id="IPR001645">
    <property type="entry name" value="Folylpolyglutamate_synth"/>
</dbReference>
<dbReference type="Gene3D" id="3.90.190.20">
    <property type="entry name" value="Mur ligase, C-terminal domain"/>
    <property type="match status" value="1"/>
</dbReference>
<dbReference type="PANTHER" id="PTHR11136">
    <property type="entry name" value="FOLYLPOLYGLUTAMATE SYNTHASE-RELATED"/>
    <property type="match status" value="1"/>
</dbReference>
<comment type="function">
    <text evidence="2">Functions in two distinct reactions of the de novo folate biosynthetic pathway. Catalyzes the addition of a glutamate residue to dihydropteroate (7,8-dihydropteroate or H2Pte) to form dihydrofolate (7,8-dihydrofolate monoglutamate or H2Pte-Glu). Also catalyzes successive additions of L-glutamate to tetrahydrofolate or 10-formyltetrahydrofolate or 5,10-methylenetetrahydrofolate, leading to folylpolyglutamate derivatives.</text>
</comment>
<evidence type="ECO:0000256" key="10">
    <source>
        <dbReference type="ARBA" id="ARBA00022723"/>
    </source>
</evidence>
<comment type="catalytic activity">
    <reaction evidence="21">
        <text>7,8-dihydropteroate + L-glutamate + ATP = 7,8-dihydrofolate + ADP + phosphate + H(+)</text>
        <dbReference type="Rhea" id="RHEA:23584"/>
        <dbReference type="ChEBI" id="CHEBI:15378"/>
        <dbReference type="ChEBI" id="CHEBI:17839"/>
        <dbReference type="ChEBI" id="CHEBI:29985"/>
        <dbReference type="ChEBI" id="CHEBI:30616"/>
        <dbReference type="ChEBI" id="CHEBI:43474"/>
        <dbReference type="ChEBI" id="CHEBI:57451"/>
        <dbReference type="ChEBI" id="CHEBI:456216"/>
        <dbReference type="EC" id="6.3.2.12"/>
    </reaction>
</comment>
<comment type="catalytic activity">
    <reaction evidence="18">
        <text>(6S)-5,6,7,8-tetrahydrofolyl-(gamma-L-Glu)(n) + L-glutamate + ATP = (6S)-5,6,7,8-tetrahydrofolyl-(gamma-L-Glu)(n+1) + ADP + phosphate + H(+)</text>
        <dbReference type="Rhea" id="RHEA:10580"/>
        <dbReference type="Rhea" id="RHEA-COMP:14738"/>
        <dbReference type="Rhea" id="RHEA-COMP:14740"/>
        <dbReference type="ChEBI" id="CHEBI:15378"/>
        <dbReference type="ChEBI" id="CHEBI:29985"/>
        <dbReference type="ChEBI" id="CHEBI:30616"/>
        <dbReference type="ChEBI" id="CHEBI:43474"/>
        <dbReference type="ChEBI" id="CHEBI:141005"/>
        <dbReference type="ChEBI" id="CHEBI:456216"/>
        <dbReference type="EC" id="6.3.2.17"/>
    </reaction>
</comment>
<evidence type="ECO:0000256" key="20">
    <source>
        <dbReference type="ARBA" id="ARBA00049035"/>
    </source>
</evidence>
<evidence type="ECO:0000259" key="24">
    <source>
        <dbReference type="Pfam" id="PF08245"/>
    </source>
</evidence>
<comment type="caution">
    <text evidence="25">The sequence shown here is derived from an EMBL/GenBank/DDBJ whole genome shotgun (WGS) entry which is preliminary data.</text>
</comment>
<evidence type="ECO:0000256" key="9">
    <source>
        <dbReference type="ARBA" id="ARBA00022598"/>
    </source>
</evidence>
<dbReference type="InterPro" id="IPR013221">
    <property type="entry name" value="Mur_ligase_cen"/>
</dbReference>
<dbReference type="GO" id="GO:0005737">
    <property type="term" value="C:cytoplasm"/>
    <property type="evidence" value="ECO:0007669"/>
    <property type="project" value="TreeGrafter"/>
</dbReference>
<keyword evidence="10" id="KW-0479">Metal-binding</keyword>
<dbReference type="EMBL" id="MKVH01000024">
    <property type="protein sequence ID" value="OJX56860.1"/>
    <property type="molecule type" value="Genomic_DNA"/>
</dbReference>
<evidence type="ECO:0000256" key="17">
    <source>
        <dbReference type="ARBA" id="ARBA00032510"/>
    </source>
</evidence>
<dbReference type="Pfam" id="PF02875">
    <property type="entry name" value="Mur_ligase_C"/>
    <property type="match status" value="1"/>
</dbReference>
<evidence type="ECO:0000256" key="16">
    <source>
        <dbReference type="ARBA" id="ARBA00030592"/>
    </source>
</evidence>
<evidence type="ECO:0000256" key="14">
    <source>
        <dbReference type="ARBA" id="ARBA00022909"/>
    </source>
</evidence>
<dbReference type="Proteomes" id="UP000184233">
    <property type="component" value="Unassembled WGS sequence"/>
</dbReference>
<dbReference type="GO" id="GO:0004326">
    <property type="term" value="F:tetrahydrofolylpolyglutamate synthase activity"/>
    <property type="evidence" value="ECO:0007669"/>
    <property type="project" value="UniProtKB-EC"/>
</dbReference>
<feature type="domain" description="Mur ligase C-terminal" evidence="23">
    <location>
        <begin position="303"/>
        <end position="421"/>
    </location>
</feature>
<evidence type="ECO:0000256" key="19">
    <source>
        <dbReference type="ARBA" id="ARBA00047808"/>
    </source>
</evidence>
<evidence type="ECO:0000256" key="22">
    <source>
        <dbReference type="PIRNR" id="PIRNR001563"/>
    </source>
</evidence>
<dbReference type="InterPro" id="IPR018109">
    <property type="entry name" value="Folylpolyglutamate_synth_CS"/>
</dbReference>
<evidence type="ECO:0000256" key="8">
    <source>
        <dbReference type="ARBA" id="ARBA00019357"/>
    </source>
</evidence>
<proteinExistence type="inferred from homology"/>
<evidence type="ECO:0000256" key="1">
    <source>
        <dbReference type="ARBA" id="ARBA00001946"/>
    </source>
</evidence>
<accession>A0A1M3KWU5</accession>
<dbReference type="NCBIfam" id="TIGR01499">
    <property type="entry name" value="folC"/>
    <property type="match status" value="1"/>
</dbReference>
<organism evidence="25 26">
    <name type="scientific">Candidatus Kapaibacterium thiocyanatum</name>
    <dbReference type="NCBI Taxonomy" id="1895771"/>
    <lineage>
        <taxon>Bacteria</taxon>
        <taxon>Pseudomonadati</taxon>
        <taxon>Candidatus Kapaibacteriota</taxon>
        <taxon>Candidatus Kapaibacteriia</taxon>
        <taxon>Candidatus Kapaibacteriales</taxon>
        <taxon>Candidatus Kapaibacteriaceae</taxon>
        <taxon>Candidatus Kapaibacterium</taxon>
    </lineage>
</organism>
<dbReference type="STRING" id="1895771.BGO89_10045"/>
<comment type="pathway">
    <text evidence="4">Cofactor biosynthesis; tetrahydrofolylpolyglutamate biosynthesis.</text>
</comment>
<dbReference type="FunFam" id="3.40.1190.10:FF:000011">
    <property type="entry name" value="Folylpolyglutamate synthase/dihydrofolate synthase"/>
    <property type="match status" value="1"/>
</dbReference>
<feature type="domain" description="Mur ligase central" evidence="24">
    <location>
        <begin position="53"/>
        <end position="273"/>
    </location>
</feature>
<evidence type="ECO:0000256" key="6">
    <source>
        <dbReference type="ARBA" id="ARBA00013023"/>
    </source>
</evidence>
<evidence type="ECO:0000313" key="25">
    <source>
        <dbReference type="EMBL" id="OJX56860.1"/>
    </source>
</evidence>
<comment type="cofactor">
    <cofactor evidence="1">
        <name>Mg(2+)</name>
        <dbReference type="ChEBI" id="CHEBI:18420"/>
    </cofactor>
</comment>
<comment type="catalytic activity">
    <reaction evidence="19">
        <text>10-formyltetrahydrofolyl-(gamma-L-Glu)(n) + L-glutamate + ATP = 10-formyltetrahydrofolyl-(gamma-L-Glu)(n+1) + ADP + phosphate + H(+)</text>
        <dbReference type="Rhea" id="RHEA:51904"/>
        <dbReference type="Rhea" id="RHEA-COMP:13088"/>
        <dbReference type="Rhea" id="RHEA-COMP:14300"/>
        <dbReference type="ChEBI" id="CHEBI:15378"/>
        <dbReference type="ChEBI" id="CHEBI:29985"/>
        <dbReference type="ChEBI" id="CHEBI:30616"/>
        <dbReference type="ChEBI" id="CHEBI:43474"/>
        <dbReference type="ChEBI" id="CHEBI:134413"/>
        <dbReference type="ChEBI" id="CHEBI:456216"/>
        <dbReference type="EC" id="6.3.2.17"/>
    </reaction>
</comment>
<dbReference type="Gene3D" id="3.40.1190.10">
    <property type="entry name" value="Mur-like, catalytic domain"/>
    <property type="match status" value="1"/>
</dbReference>
<protein>
    <recommendedName>
        <fullName evidence="8">Dihydrofolate synthase/folylpolyglutamate synthase</fullName>
        <ecNumber evidence="6">6.3.2.12</ecNumber>
        <ecNumber evidence="7">6.3.2.17</ecNumber>
    </recommendedName>
    <alternativeName>
        <fullName evidence="17">Folylpoly-gamma-glutamate synthetase-dihydrofolate synthetase</fullName>
    </alternativeName>
    <alternativeName>
        <fullName evidence="15">Folylpolyglutamate synthetase</fullName>
    </alternativeName>
    <alternativeName>
        <fullName evidence="16">Tetrahydrofolylpolyglutamate synthase</fullName>
    </alternativeName>
</protein>
<evidence type="ECO:0000256" key="21">
    <source>
        <dbReference type="ARBA" id="ARBA00049161"/>
    </source>
</evidence>
<sequence>MSVIHPVIIMSIAPLLEELFAMTFFGIKPGLERIETLLTHIGDPHVMLPVIHVAGTNGKGSTCAMLAAILQQAGYKTGLYTSPHIARFNERIRINGTEISDEDIARLARPLMNVAKPIGGTFFEVTTAMALQYFAEQRVDVAVIETGLGGRLDATNVVSPLLTIITSIDIDHEEYLGSTLTGIAGEKAGIIKADVPCIVTEPRPELRSVFEERAQRLHAPLTFVDDVLQVDVDSYHPDLTMTVSVIDQNFRYYLTTDLCGPHQARNLAGVIAALPVLRSIYFISEEHVRLGLQRVQAVTGHAGRIQLRRHEPPIVLDVAHNPAGMKALVETLAACGLAGHPWQVVFGVMADKDADAMLADLRPLTQTLHVCAPDYKRSMAPEELAERAMRNGFDDVRTFGTVADAVRAALEADMATLVCGSFYVAEEASAVLPNDR</sequence>
<comment type="pathway">
    <text evidence="3">Cofactor biosynthesis; tetrahydrofolate biosynthesis; 7,8-dihydrofolate from 2-amino-4-hydroxy-6-hydroxymethyl-7,8-dihydropteridine diphosphate and 4-aminobenzoate: step 2/2.</text>
</comment>
<dbReference type="PIRSF" id="PIRSF001563">
    <property type="entry name" value="Folylpolyglu_synth"/>
    <property type="match status" value="1"/>
</dbReference>
<dbReference type="GO" id="GO:0046656">
    <property type="term" value="P:folic acid biosynthetic process"/>
    <property type="evidence" value="ECO:0007669"/>
    <property type="project" value="UniProtKB-KW"/>
</dbReference>
<evidence type="ECO:0000256" key="4">
    <source>
        <dbReference type="ARBA" id="ARBA00005150"/>
    </source>
</evidence>
<evidence type="ECO:0000256" key="3">
    <source>
        <dbReference type="ARBA" id="ARBA00004799"/>
    </source>
</evidence>
<keyword evidence="12 22" id="KW-0067">ATP-binding</keyword>
<evidence type="ECO:0000256" key="15">
    <source>
        <dbReference type="ARBA" id="ARBA00030048"/>
    </source>
</evidence>
<dbReference type="GO" id="GO:0005524">
    <property type="term" value="F:ATP binding"/>
    <property type="evidence" value="ECO:0007669"/>
    <property type="project" value="UniProtKB-KW"/>
</dbReference>
<comment type="catalytic activity">
    <reaction evidence="20">
        <text>(6R)-5,10-methylenetetrahydrofolyl-(gamma-L-Glu)(n) + L-glutamate + ATP = (6R)-5,10-methylenetetrahydrofolyl-(gamma-L-Glu)(n+1) + ADP + phosphate + H(+)</text>
        <dbReference type="Rhea" id="RHEA:51912"/>
        <dbReference type="Rhea" id="RHEA-COMP:13257"/>
        <dbReference type="Rhea" id="RHEA-COMP:13258"/>
        <dbReference type="ChEBI" id="CHEBI:15378"/>
        <dbReference type="ChEBI" id="CHEBI:29985"/>
        <dbReference type="ChEBI" id="CHEBI:30616"/>
        <dbReference type="ChEBI" id="CHEBI:43474"/>
        <dbReference type="ChEBI" id="CHEBI:136572"/>
        <dbReference type="ChEBI" id="CHEBI:456216"/>
        <dbReference type="EC" id="6.3.2.17"/>
    </reaction>
</comment>
<dbReference type="InterPro" id="IPR036615">
    <property type="entry name" value="Mur_ligase_C_dom_sf"/>
</dbReference>
<dbReference type="PROSITE" id="PS01012">
    <property type="entry name" value="FOLYLPOLYGLU_SYNT_2"/>
    <property type="match status" value="1"/>
</dbReference>
<dbReference type="Pfam" id="PF08245">
    <property type="entry name" value="Mur_ligase_M"/>
    <property type="match status" value="1"/>
</dbReference>
<keyword evidence="9 22" id="KW-0436">Ligase</keyword>
<dbReference type="EC" id="6.3.2.12" evidence="6"/>
<name>A0A1M3KWU5_9BACT</name>
<dbReference type="AlphaFoldDB" id="A0A1M3KWU5"/>
<dbReference type="PANTHER" id="PTHR11136:SF0">
    <property type="entry name" value="DIHYDROFOLATE SYNTHETASE-RELATED"/>
    <property type="match status" value="1"/>
</dbReference>